<dbReference type="Pfam" id="PF02558">
    <property type="entry name" value="ApbA"/>
    <property type="match status" value="1"/>
</dbReference>
<evidence type="ECO:0000256" key="1">
    <source>
        <dbReference type="ARBA" id="ARBA00007870"/>
    </source>
</evidence>
<dbReference type="InterPro" id="IPR013752">
    <property type="entry name" value="KPA_reductase"/>
</dbReference>
<comment type="pathway">
    <text evidence="4">Cofactor biosynthesis; (R)-pantothenate biosynthesis; (R)-pantoate from 3-methyl-2-oxobutanoate: step 2/2.</text>
</comment>
<dbReference type="UniPathway" id="UPA00028">
    <property type="reaction ID" value="UER00004"/>
</dbReference>
<reference evidence="7 8" key="1">
    <citation type="submission" date="2015-09" db="EMBL/GenBank/DDBJ databases">
        <title>Genome sequence of Oxobacter pfennigii DSM 3222.</title>
        <authorList>
            <person name="Poehlein A."/>
            <person name="Bengelsdorf F.R."/>
            <person name="Schiel-Bengelsdorf B."/>
            <person name="Duerre P."/>
            <person name="Daniel R."/>
        </authorList>
    </citation>
    <scope>NUCLEOTIDE SEQUENCE [LARGE SCALE GENOMIC DNA]</scope>
    <source>
        <strain evidence="7 8">DSM 3222</strain>
    </source>
</reference>
<comment type="function">
    <text evidence="4">Catalyzes the NADPH-dependent reduction of ketopantoate into pantoic acid.</text>
</comment>
<evidence type="ECO:0000256" key="3">
    <source>
        <dbReference type="ARBA" id="ARBA00023002"/>
    </source>
</evidence>
<dbReference type="PATRIC" id="fig|36849.3.peg.744"/>
<dbReference type="Pfam" id="PF08546">
    <property type="entry name" value="ApbA_C"/>
    <property type="match status" value="1"/>
</dbReference>
<dbReference type="InterPro" id="IPR013328">
    <property type="entry name" value="6PGD_dom2"/>
</dbReference>
<protein>
    <recommendedName>
        <fullName evidence="4">2-dehydropantoate 2-reductase</fullName>
        <ecNumber evidence="4">1.1.1.169</ecNumber>
    </recommendedName>
    <alternativeName>
        <fullName evidence="4">Ketopantoate reductase</fullName>
    </alternativeName>
</protein>
<evidence type="ECO:0000259" key="6">
    <source>
        <dbReference type="Pfam" id="PF08546"/>
    </source>
</evidence>
<dbReference type="SUPFAM" id="SSF51735">
    <property type="entry name" value="NAD(P)-binding Rossmann-fold domains"/>
    <property type="match status" value="1"/>
</dbReference>
<keyword evidence="2 4" id="KW-0521">NADP</keyword>
<feature type="domain" description="Ketopantoate reductase N-terminal" evidence="5">
    <location>
        <begin position="9"/>
        <end position="150"/>
    </location>
</feature>
<comment type="similarity">
    <text evidence="1 4">Belongs to the ketopantoate reductase family.</text>
</comment>
<keyword evidence="8" id="KW-1185">Reference proteome</keyword>
<proteinExistence type="inferred from homology"/>
<comment type="caution">
    <text evidence="7">The sequence shown here is derived from an EMBL/GenBank/DDBJ whole genome shotgun (WGS) entry which is preliminary data.</text>
</comment>
<dbReference type="InterPro" id="IPR013332">
    <property type="entry name" value="KPR_N"/>
</dbReference>
<dbReference type="GO" id="GO:0005737">
    <property type="term" value="C:cytoplasm"/>
    <property type="evidence" value="ECO:0007669"/>
    <property type="project" value="TreeGrafter"/>
</dbReference>
<keyword evidence="3 4" id="KW-0560">Oxidoreductase</keyword>
<evidence type="ECO:0000256" key="2">
    <source>
        <dbReference type="ARBA" id="ARBA00022857"/>
    </source>
</evidence>
<dbReference type="AlphaFoldDB" id="A0A0P8WC27"/>
<evidence type="ECO:0000259" key="5">
    <source>
        <dbReference type="Pfam" id="PF02558"/>
    </source>
</evidence>
<dbReference type="EMBL" id="LKET01000021">
    <property type="protein sequence ID" value="KPU45461.1"/>
    <property type="molecule type" value="Genomic_DNA"/>
</dbReference>
<dbReference type="STRING" id="36849.OXPF_06940"/>
<dbReference type="PANTHER" id="PTHR21708:SF26">
    <property type="entry name" value="2-DEHYDROPANTOATE 2-REDUCTASE"/>
    <property type="match status" value="1"/>
</dbReference>
<evidence type="ECO:0000313" key="8">
    <source>
        <dbReference type="Proteomes" id="UP000050326"/>
    </source>
</evidence>
<dbReference type="PANTHER" id="PTHR21708">
    <property type="entry name" value="PROBABLE 2-DEHYDROPANTOATE 2-REDUCTASE"/>
    <property type="match status" value="1"/>
</dbReference>
<dbReference type="EC" id="1.1.1.169" evidence="4"/>
<dbReference type="SUPFAM" id="SSF48179">
    <property type="entry name" value="6-phosphogluconate dehydrogenase C-terminal domain-like"/>
    <property type="match status" value="1"/>
</dbReference>
<dbReference type="GO" id="GO:0008677">
    <property type="term" value="F:2-dehydropantoate 2-reductase activity"/>
    <property type="evidence" value="ECO:0007669"/>
    <property type="project" value="UniProtKB-EC"/>
</dbReference>
<dbReference type="InterPro" id="IPR051402">
    <property type="entry name" value="KPR-Related"/>
</dbReference>
<dbReference type="InterPro" id="IPR008927">
    <property type="entry name" value="6-PGluconate_DH-like_C_sf"/>
</dbReference>
<dbReference type="Proteomes" id="UP000050326">
    <property type="component" value="Unassembled WGS sequence"/>
</dbReference>
<gene>
    <name evidence="7" type="primary">panE</name>
    <name evidence="7" type="ORF">OXPF_06940</name>
</gene>
<name>A0A0P8WC27_9CLOT</name>
<dbReference type="Gene3D" id="1.10.1040.10">
    <property type="entry name" value="N-(1-d-carboxylethyl)-l-norvaline Dehydrogenase, domain 2"/>
    <property type="match status" value="1"/>
</dbReference>
<comment type="catalytic activity">
    <reaction evidence="4">
        <text>(R)-pantoate + NADP(+) = 2-dehydropantoate + NADPH + H(+)</text>
        <dbReference type="Rhea" id="RHEA:16233"/>
        <dbReference type="ChEBI" id="CHEBI:11561"/>
        <dbReference type="ChEBI" id="CHEBI:15378"/>
        <dbReference type="ChEBI" id="CHEBI:15980"/>
        <dbReference type="ChEBI" id="CHEBI:57783"/>
        <dbReference type="ChEBI" id="CHEBI:58349"/>
        <dbReference type="EC" id="1.1.1.169"/>
    </reaction>
</comment>
<dbReference type="RefSeq" id="WP_054873811.1">
    <property type="nucleotide sequence ID" value="NZ_LKET01000021.1"/>
</dbReference>
<keyword evidence="4" id="KW-0566">Pantothenate biosynthesis</keyword>
<evidence type="ECO:0000313" key="7">
    <source>
        <dbReference type="EMBL" id="KPU45461.1"/>
    </source>
</evidence>
<dbReference type="InterPro" id="IPR003710">
    <property type="entry name" value="ApbA"/>
</dbReference>
<accession>A0A0P8WC27</accession>
<dbReference type="Gene3D" id="3.40.50.720">
    <property type="entry name" value="NAD(P)-binding Rossmann-like Domain"/>
    <property type="match status" value="1"/>
</dbReference>
<evidence type="ECO:0000256" key="4">
    <source>
        <dbReference type="RuleBase" id="RU362068"/>
    </source>
</evidence>
<organism evidence="7 8">
    <name type="scientific">Oxobacter pfennigii</name>
    <dbReference type="NCBI Taxonomy" id="36849"/>
    <lineage>
        <taxon>Bacteria</taxon>
        <taxon>Bacillati</taxon>
        <taxon>Bacillota</taxon>
        <taxon>Clostridia</taxon>
        <taxon>Eubacteriales</taxon>
        <taxon>Clostridiaceae</taxon>
        <taxon>Oxobacter</taxon>
    </lineage>
</organism>
<dbReference type="OrthoDB" id="9793586at2"/>
<dbReference type="FunFam" id="1.10.1040.10:FF:000017">
    <property type="entry name" value="2-dehydropantoate 2-reductase"/>
    <property type="match status" value="1"/>
</dbReference>
<dbReference type="NCBIfam" id="TIGR00745">
    <property type="entry name" value="apbA_panE"/>
    <property type="match status" value="1"/>
</dbReference>
<sequence length="305" mass="34340">MKKIEKVSLIGLGAIGASYAAKISDMDKDCIKIIADKDRIERYSRDGFYINDKLYNFNYIAPEEKTAPADLILVSVKFHDLYETIKAIKNHVGPGTTIVSLMNGISSEDIIGSEYGMDRMLYAMCVAIDAVREGNKIHYENFGQVHFGEKENKVLSEKAEAVKDLFERADIPHVVPESMIRTLWWKFMVNVGINQTSAVLKAPYGVFQRVKEANDLMTSAAREVVLISQKMGINLNEKDIEEFVRVMNTLSSDGKTSMLQDVEAGRKTEVEMLAGTVCELGEKYNVDTPINRTLFNMIRTIEVMK</sequence>
<dbReference type="GO" id="GO:0015940">
    <property type="term" value="P:pantothenate biosynthetic process"/>
    <property type="evidence" value="ECO:0007669"/>
    <property type="project" value="UniProtKB-UniPathway"/>
</dbReference>
<feature type="domain" description="Ketopantoate reductase C-terminal" evidence="6">
    <location>
        <begin position="180"/>
        <end position="302"/>
    </location>
</feature>
<dbReference type="InterPro" id="IPR036291">
    <property type="entry name" value="NAD(P)-bd_dom_sf"/>
</dbReference>